<dbReference type="Pfam" id="PF10400">
    <property type="entry name" value="Vir_act_alpha_C"/>
    <property type="match status" value="1"/>
</dbReference>
<accession>A0A1I0CC90</accession>
<dbReference type="Pfam" id="PF03551">
    <property type="entry name" value="PadR"/>
    <property type="match status" value="1"/>
</dbReference>
<dbReference type="RefSeq" id="WP_091849891.1">
    <property type="nucleotide sequence ID" value="NZ_FOHZ01000005.1"/>
</dbReference>
<dbReference type="STRING" id="430453.SAMN04487962_10561"/>
<dbReference type="AlphaFoldDB" id="A0A1I0CC90"/>
<evidence type="ECO:0000313" key="4">
    <source>
        <dbReference type="Proteomes" id="UP000198762"/>
    </source>
</evidence>
<dbReference type="InterPro" id="IPR036388">
    <property type="entry name" value="WH-like_DNA-bd_sf"/>
</dbReference>
<keyword evidence="3" id="KW-0238">DNA-binding</keyword>
<dbReference type="InterPro" id="IPR005149">
    <property type="entry name" value="Tscrpt_reg_PadR_N"/>
</dbReference>
<dbReference type="PANTHER" id="PTHR43252:SF4">
    <property type="entry name" value="TRANSCRIPTIONAL REGULATORY PROTEIN"/>
    <property type="match status" value="1"/>
</dbReference>
<name>A0A1I0CC90_9GAMM</name>
<dbReference type="Proteomes" id="UP000198762">
    <property type="component" value="Unassembled WGS sequence"/>
</dbReference>
<dbReference type="SUPFAM" id="SSF46785">
    <property type="entry name" value="Winged helix' DNA-binding domain"/>
    <property type="match status" value="1"/>
</dbReference>
<gene>
    <name evidence="3" type="ORF">SAMN04487962_10561</name>
</gene>
<dbReference type="Gene3D" id="6.10.140.190">
    <property type="match status" value="1"/>
</dbReference>
<reference evidence="4" key="1">
    <citation type="submission" date="2016-10" db="EMBL/GenBank/DDBJ databases">
        <authorList>
            <person name="Varghese N."/>
            <person name="Submissions S."/>
        </authorList>
    </citation>
    <scope>NUCLEOTIDE SEQUENCE [LARGE SCALE GENOMIC DNA]</scope>
    <source>
        <strain evidence="4">CGMCC 1.6489</strain>
    </source>
</reference>
<protein>
    <submittedName>
        <fullName evidence="3">DNA-binding transcriptional regulator, PadR family</fullName>
    </submittedName>
</protein>
<organism evidence="3 4">
    <name type="scientific">Marinobacter segnicrescens</name>
    <dbReference type="NCBI Taxonomy" id="430453"/>
    <lineage>
        <taxon>Bacteria</taxon>
        <taxon>Pseudomonadati</taxon>
        <taxon>Pseudomonadota</taxon>
        <taxon>Gammaproteobacteria</taxon>
        <taxon>Pseudomonadales</taxon>
        <taxon>Marinobacteraceae</taxon>
        <taxon>Marinobacter</taxon>
    </lineage>
</organism>
<dbReference type="InterPro" id="IPR018309">
    <property type="entry name" value="Tscrpt_reg_PadR_C"/>
</dbReference>
<sequence>MSIQHALLTSLLEKPSTGYQLARRFDRSIGHFWQATHQQIYRELRRMAASGWVEVEEKGDDGTRKRKVYHVLAAGRDELQRWVAEPGSSGESNEALMVKLRAEAVLGPIGVRRELERLIRWHEDRLATYRAIEARDFSTDNPTRGQRLQHQVLRKGISAEEDWLGWARETLEAL</sequence>
<dbReference type="PANTHER" id="PTHR43252">
    <property type="entry name" value="TRANSCRIPTIONAL REGULATOR YQJI"/>
    <property type="match status" value="1"/>
</dbReference>
<dbReference type="Gene3D" id="1.10.10.10">
    <property type="entry name" value="Winged helix-like DNA-binding domain superfamily/Winged helix DNA-binding domain"/>
    <property type="match status" value="1"/>
</dbReference>
<feature type="domain" description="Transcription regulator PadR N-terminal" evidence="1">
    <location>
        <begin position="7"/>
        <end position="80"/>
    </location>
</feature>
<proteinExistence type="predicted"/>
<dbReference type="GO" id="GO:0003677">
    <property type="term" value="F:DNA binding"/>
    <property type="evidence" value="ECO:0007669"/>
    <property type="project" value="UniProtKB-KW"/>
</dbReference>
<evidence type="ECO:0000313" key="3">
    <source>
        <dbReference type="EMBL" id="SET16620.1"/>
    </source>
</evidence>
<keyword evidence="4" id="KW-1185">Reference proteome</keyword>
<feature type="domain" description="Transcription regulator PadR C-terminal" evidence="2">
    <location>
        <begin position="94"/>
        <end position="174"/>
    </location>
</feature>
<evidence type="ECO:0000259" key="1">
    <source>
        <dbReference type="Pfam" id="PF03551"/>
    </source>
</evidence>
<dbReference type="OrthoDB" id="3186544at2"/>
<dbReference type="EMBL" id="FOHZ01000005">
    <property type="protein sequence ID" value="SET16620.1"/>
    <property type="molecule type" value="Genomic_DNA"/>
</dbReference>
<dbReference type="InterPro" id="IPR036390">
    <property type="entry name" value="WH_DNA-bd_sf"/>
</dbReference>
<evidence type="ECO:0000259" key="2">
    <source>
        <dbReference type="Pfam" id="PF10400"/>
    </source>
</evidence>